<evidence type="ECO:0000256" key="3">
    <source>
        <dbReference type="ARBA" id="ARBA00023163"/>
    </source>
</evidence>
<evidence type="ECO:0000256" key="2">
    <source>
        <dbReference type="ARBA" id="ARBA00023125"/>
    </source>
</evidence>
<reference evidence="5 6" key="1">
    <citation type="submission" date="2016-06" db="EMBL/GenBank/DDBJ databases">
        <authorList>
            <person name="Kjaerup R.B."/>
            <person name="Dalgaard T.S."/>
            <person name="Juul-Madsen H.R."/>
        </authorList>
    </citation>
    <scope>NUCLEOTIDE SEQUENCE [LARGE SCALE GENOMIC DNA]</scope>
    <source>
        <strain evidence="5 6">DSM 43904</strain>
    </source>
</reference>
<dbReference type="InterPro" id="IPR002577">
    <property type="entry name" value="HTH_HxlR"/>
</dbReference>
<sequence>MPDGKSGCPINLTAELLGDRWSLVVLRDVMFGGHRHFRELLTNSIEGIASNILASRLSKLVDAGLLSRHDDPSHRQKIDYRLTEAAIELVPVMAQLGAWGSRWLPTSPELSIRAELLAAGGPDMWQRFMDELRATHLEGHPQRADGVLAELALAYERAAAKADRPR</sequence>
<dbReference type="AlphaFoldDB" id="A0A1C5KBK9"/>
<evidence type="ECO:0000256" key="1">
    <source>
        <dbReference type="ARBA" id="ARBA00023015"/>
    </source>
</evidence>
<name>A0A1C5KBK9_9ACTN</name>
<keyword evidence="1" id="KW-0805">Transcription regulation</keyword>
<dbReference type="EMBL" id="LT607750">
    <property type="protein sequence ID" value="SCG80215.1"/>
    <property type="molecule type" value="Genomic_DNA"/>
</dbReference>
<feature type="domain" description="HTH hxlR-type" evidence="4">
    <location>
        <begin position="8"/>
        <end position="108"/>
    </location>
</feature>
<evidence type="ECO:0000313" key="6">
    <source>
        <dbReference type="Proteomes" id="UP000198217"/>
    </source>
</evidence>
<evidence type="ECO:0000313" key="5">
    <source>
        <dbReference type="EMBL" id="SCG80215.1"/>
    </source>
</evidence>
<proteinExistence type="predicted"/>
<accession>A0A1C5KBK9</accession>
<gene>
    <name evidence="5" type="ORF">GA0070609_6310</name>
</gene>
<dbReference type="Pfam" id="PF01638">
    <property type="entry name" value="HxlR"/>
    <property type="match status" value="1"/>
</dbReference>
<dbReference type="Gene3D" id="1.10.10.10">
    <property type="entry name" value="Winged helix-like DNA-binding domain superfamily/Winged helix DNA-binding domain"/>
    <property type="match status" value="1"/>
</dbReference>
<keyword evidence="2" id="KW-0238">DNA-binding</keyword>
<dbReference type="SUPFAM" id="SSF46785">
    <property type="entry name" value="Winged helix' DNA-binding domain"/>
    <property type="match status" value="1"/>
</dbReference>
<organism evidence="5 6">
    <name type="scientific">Micromonospora echinaurantiaca</name>
    <dbReference type="NCBI Taxonomy" id="47857"/>
    <lineage>
        <taxon>Bacteria</taxon>
        <taxon>Bacillati</taxon>
        <taxon>Actinomycetota</taxon>
        <taxon>Actinomycetes</taxon>
        <taxon>Micromonosporales</taxon>
        <taxon>Micromonosporaceae</taxon>
        <taxon>Micromonospora</taxon>
    </lineage>
</organism>
<evidence type="ECO:0000259" key="4">
    <source>
        <dbReference type="PROSITE" id="PS51118"/>
    </source>
</evidence>
<keyword evidence="6" id="KW-1185">Reference proteome</keyword>
<dbReference type="PANTHER" id="PTHR33204">
    <property type="entry name" value="TRANSCRIPTIONAL REGULATOR, MARR FAMILY"/>
    <property type="match status" value="1"/>
</dbReference>
<dbReference type="InterPro" id="IPR036390">
    <property type="entry name" value="WH_DNA-bd_sf"/>
</dbReference>
<dbReference type="PANTHER" id="PTHR33204:SF18">
    <property type="entry name" value="TRANSCRIPTIONAL REGULATORY PROTEIN"/>
    <property type="match status" value="1"/>
</dbReference>
<dbReference type="InterPro" id="IPR036388">
    <property type="entry name" value="WH-like_DNA-bd_sf"/>
</dbReference>
<keyword evidence="3" id="KW-0804">Transcription</keyword>
<dbReference type="PROSITE" id="PS51118">
    <property type="entry name" value="HTH_HXLR"/>
    <property type="match status" value="1"/>
</dbReference>
<protein>
    <submittedName>
        <fullName evidence="5">Transcriptional regulator, HxlR family</fullName>
    </submittedName>
</protein>
<dbReference type="GO" id="GO:0003677">
    <property type="term" value="F:DNA binding"/>
    <property type="evidence" value="ECO:0007669"/>
    <property type="project" value="UniProtKB-KW"/>
</dbReference>
<dbReference type="Proteomes" id="UP000198217">
    <property type="component" value="Chromosome I"/>
</dbReference>